<dbReference type="EC" id="3.2.1.67" evidence="13"/>
<keyword evidence="18" id="KW-1185">Reference proteome</keyword>
<dbReference type="GO" id="GO:0000272">
    <property type="term" value="P:polysaccharide catabolic process"/>
    <property type="evidence" value="ECO:0007669"/>
    <property type="project" value="UniProtKB-KW"/>
</dbReference>
<comment type="similarity">
    <text evidence="2 15">Belongs to the glycosyl hydrolase 28 family.</text>
</comment>
<protein>
    <recommendedName>
        <fullName evidence="13">galacturonan 1,4-alpha-galacturonidase</fullName>
        <ecNumber evidence="13">3.2.1.67</ecNumber>
    </recommendedName>
</protein>
<dbReference type="GO" id="GO:0005576">
    <property type="term" value="C:extracellular region"/>
    <property type="evidence" value="ECO:0007669"/>
    <property type="project" value="UniProtKB-SubCell"/>
</dbReference>
<organism evidence="17 18">
    <name type="scientific">Lyophyllum shimeji</name>
    <name type="common">Hon-shimeji</name>
    <name type="synonym">Tricholoma shimeji</name>
    <dbReference type="NCBI Taxonomy" id="47721"/>
    <lineage>
        <taxon>Eukaryota</taxon>
        <taxon>Fungi</taxon>
        <taxon>Dikarya</taxon>
        <taxon>Basidiomycota</taxon>
        <taxon>Agaricomycotina</taxon>
        <taxon>Agaricomycetes</taxon>
        <taxon>Agaricomycetidae</taxon>
        <taxon>Agaricales</taxon>
        <taxon>Tricholomatineae</taxon>
        <taxon>Lyophyllaceae</taxon>
        <taxon>Lyophyllum</taxon>
    </lineage>
</organism>
<evidence type="ECO:0000256" key="4">
    <source>
        <dbReference type="ARBA" id="ARBA00022729"/>
    </source>
</evidence>
<feature type="chain" id="PRO_5040126702" description="galacturonan 1,4-alpha-galacturonidase" evidence="16">
    <location>
        <begin position="24"/>
        <end position="425"/>
    </location>
</feature>
<keyword evidence="9 15" id="KW-0326">Glycosidase</keyword>
<dbReference type="PANTHER" id="PTHR31736">
    <property type="match status" value="1"/>
</dbReference>
<keyword evidence="3" id="KW-0964">Secreted</keyword>
<dbReference type="AlphaFoldDB" id="A0A9P3UP56"/>
<evidence type="ECO:0000256" key="6">
    <source>
        <dbReference type="ARBA" id="ARBA00023157"/>
    </source>
</evidence>
<dbReference type="InterPro" id="IPR000743">
    <property type="entry name" value="Glyco_hydro_28"/>
</dbReference>
<dbReference type="InterPro" id="IPR011050">
    <property type="entry name" value="Pectin_lyase_fold/virulence"/>
</dbReference>
<evidence type="ECO:0000256" key="8">
    <source>
        <dbReference type="ARBA" id="ARBA00023277"/>
    </source>
</evidence>
<comment type="catalytic activity">
    <reaction evidence="14">
        <text>[(1-&gt;4)-alpha-D-galacturonosyl](n) + H2O = alpha-D-galacturonate + [(1-&gt;4)-alpha-D-galacturonosyl](n-1)</text>
        <dbReference type="Rhea" id="RHEA:14117"/>
        <dbReference type="Rhea" id="RHEA-COMP:14570"/>
        <dbReference type="Rhea" id="RHEA-COMP:14572"/>
        <dbReference type="ChEBI" id="CHEBI:15377"/>
        <dbReference type="ChEBI" id="CHEBI:58658"/>
        <dbReference type="ChEBI" id="CHEBI:140523"/>
        <dbReference type="EC" id="3.2.1.67"/>
    </reaction>
</comment>
<keyword evidence="7" id="KW-0325">Glycoprotein</keyword>
<reference evidence="17" key="1">
    <citation type="submission" date="2022-07" db="EMBL/GenBank/DDBJ databases">
        <title>The genome of Lyophyllum shimeji provides insight into the initial evolution of ectomycorrhizal fungal genome.</title>
        <authorList>
            <person name="Kobayashi Y."/>
            <person name="Shibata T."/>
            <person name="Hirakawa H."/>
            <person name="Shigenobu S."/>
            <person name="Nishiyama T."/>
            <person name="Yamada A."/>
            <person name="Hasebe M."/>
            <person name="Kawaguchi M."/>
        </authorList>
    </citation>
    <scope>NUCLEOTIDE SEQUENCE</scope>
    <source>
        <strain evidence="17">AT787</strain>
    </source>
</reference>
<evidence type="ECO:0000256" key="11">
    <source>
        <dbReference type="ARBA" id="ARBA00023326"/>
    </source>
</evidence>
<evidence type="ECO:0000256" key="15">
    <source>
        <dbReference type="RuleBase" id="RU361169"/>
    </source>
</evidence>
<comment type="function">
    <text evidence="12">Specific in hydrolyzing the terminal glycosidic bond of polygalacturonic acid and oligogalacturonates.</text>
</comment>
<proteinExistence type="inferred from homology"/>
<name>A0A9P3UP56_LYOSH</name>
<keyword evidence="11" id="KW-0624">Polysaccharide degradation</keyword>
<evidence type="ECO:0000256" key="16">
    <source>
        <dbReference type="SAM" id="SignalP"/>
    </source>
</evidence>
<comment type="subcellular location">
    <subcellularLocation>
        <location evidence="1">Secreted</location>
    </subcellularLocation>
</comment>
<dbReference type="PANTHER" id="PTHR31736:SF12">
    <property type="entry name" value="EXO-POLYGALACTURONASE, PUTATIVE-RELATED"/>
    <property type="match status" value="1"/>
</dbReference>
<dbReference type="GO" id="GO:0004650">
    <property type="term" value="F:polygalacturonase activity"/>
    <property type="evidence" value="ECO:0007669"/>
    <property type="project" value="InterPro"/>
</dbReference>
<evidence type="ECO:0000256" key="9">
    <source>
        <dbReference type="ARBA" id="ARBA00023295"/>
    </source>
</evidence>
<dbReference type="OrthoDB" id="187139at2759"/>
<dbReference type="Proteomes" id="UP001063166">
    <property type="component" value="Unassembled WGS sequence"/>
</dbReference>
<dbReference type="InterPro" id="IPR012334">
    <property type="entry name" value="Pectin_lyas_fold"/>
</dbReference>
<evidence type="ECO:0000256" key="1">
    <source>
        <dbReference type="ARBA" id="ARBA00004613"/>
    </source>
</evidence>
<keyword evidence="10" id="KW-0961">Cell wall biogenesis/degradation</keyword>
<dbReference type="GO" id="GO:0047911">
    <property type="term" value="F:galacturan 1,4-alpha-galacturonidase activity"/>
    <property type="evidence" value="ECO:0007669"/>
    <property type="project" value="UniProtKB-EC"/>
</dbReference>
<dbReference type="Gene3D" id="2.160.20.10">
    <property type="entry name" value="Single-stranded right-handed beta-helix, Pectin lyase-like"/>
    <property type="match status" value="1"/>
</dbReference>
<evidence type="ECO:0000313" key="17">
    <source>
        <dbReference type="EMBL" id="GLB39987.1"/>
    </source>
</evidence>
<dbReference type="GO" id="GO:0071555">
    <property type="term" value="P:cell wall organization"/>
    <property type="evidence" value="ECO:0007669"/>
    <property type="project" value="UniProtKB-KW"/>
</dbReference>
<evidence type="ECO:0000256" key="13">
    <source>
        <dbReference type="ARBA" id="ARBA00038933"/>
    </source>
</evidence>
<dbReference type="Pfam" id="PF00295">
    <property type="entry name" value="Glyco_hydro_28"/>
    <property type="match status" value="1"/>
</dbReference>
<keyword evidence="6" id="KW-1015">Disulfide bond</keyword>
<sequence>MLPLTWLFIHLAFILPFSRTAHAKTCTLSPLGVGKDDTDQVEQAIATCGNGGKTVFESGTYNITRKMTWNLTSATVDLNGYLSFKPDIQFWLNATNTYRVVFIQNQASWFVVTGSDFVIDAHNTGGIQGNGQPWWSYFQTHPRADGDGRPISLTLWKATRGVIRNFRIVSPPFWSNTAAESSDIEYNGMYVNATNTDPLYIGKNAVPNTDGINTYRSDKIVMLNWDVTCGDDCLAVKGNSSNIIARNITCRGGNGIAFGSIGQYADMNDNISNVILQDLLMTRIDPNVQPNMANGVYFKTWTGSVHGVPPTGGGGGSGAVNNVVVKGVHLDRVNIPLHLYQTNGGHTGDAPSTLKFSNLRFADWTGTAVTNRIVDIECSAAVGCSGVSFAGYNISGPAGQAPRFICQNIQGLSGLSAPCNATGQM</sequence>
<evidence type="ECO:0000256" key="2">
    <source>
        <dbReference type="ARBA" id="ARBA00008834"/>
    </source>
</evidence>
<accession>A0A9P3UP56</accession>
<comment type="caution">
    <text evidence="17">The sequence shown here is derived from an EMBL/GenBank/DDBJ whole genome shotgun (WGS) entry which is preliminary data.</text>
</comment>
<dbReference type="SUPFAM" id="SSF51126">
    <property type="entry name" value="Pectin lyase-like"/>
    <property type="match status" value="1"/>
</dbReference>
<keyword evidence="5 15" id="KW-0378">Hydrolase</keyword>
<evidence type="ECO:0000256" key="12">
    <source>
        <dbReference type="ARBA" id="ARBA00037312"/>
    </source>
</evidence>
<evidence type="ECO:0000313" key="18">
    <source>
        <dbReference type="Proteomes" id="UP001063166"/>
    </source>
</evidence>
<evidence type="ECO:0000256" key="5">
    <source>
        <dbReference type="ARBA" id="ARBA00022801"/>
    </source>
</evidence>
<feature type="signal peptide" evidence="16">
    <location>
        <begin position="1"/>
        <end position="23"/>
    </location>
</feature>
<evidence type="ECO:0000256" key="3">
    <source>
        <dbReference type="ARBA" id="ARBA00022525"/>
    </source>
</evidence>
<keyword evidence="8" id="KW-0119">Carbohydrate metabolism</keyword>
<evidence type="ECO:0000256" key="14">
    <source>
        <dbReference type="ARBA" id="ARBA00048766"/>
    </source>
</evidence>
<keyword evidence="4 16" id="KW-0732">Signal</keyword>
<dbReference type="EMBL" id="BRPK01000007">
    <property type="protein sequence ID" value="GLB39987.1"/>
    <property type="molecule type" value="Genomic_DNA"/>
</dbReference>
<evidence type="ECO:0000256" key="10">
    <source>
        <dbReference type="ARBA" id="ARBA00023316"/>
    </source>
</evidence>
<evidence type="ECO:0000256" key="7">
    <source>
        <dbReference type="ARBA" id="ARBA00023180"/>
    </source>
</evidence>
<gene>
    <name evidence="17" type="primary">rgxA</name>
    <name evidence="17" type="ORF">LshimejAT787_0704970</name>
</gene>